<evidence type="ECO:0000313" key="2">
    <source>
        <dbReference type="EMBL" id="TFK79009.1"/>
    </source>
</evidence>
<proteinExistence type="predicted"/>
<name>A0A5C3NQJ5_9APHY</name>
<gene>
    <name evidence="2" type="ORF">K466DRAFT_42977</name>
</gene>
<protein>
    <submittedName>
        <fullName evidence="2">Uncharacterized protein</fullName>
    </submittedName>
</protein>
<dbReference type="InParanoid" id="A0A5C3NQJ5"/>
<evidence type="ECO:0000256" key="1">
    <source>
        <dbReference type="SAM" id="MobiDB-lite"/>
    </source>
</evidence>
<feature type="compositionally biased region" description="Polar residues" evidence="1">
    <location>
        <begin position="85"/>
        <end position="102"/>
    </location>
</feature>
<keyword evidence="3" id="KW-1185">Reference proteome</keyword>
<reference evidence="2 3" key="1">
    <citation type="journal article" date="2019" name="Nat. Ecol. Evol.">
        <title>Megaphylogeny resolves global patterns of mushroom evolution.</title>
        <authorList>
            <person name="Varga T."/>
            <person name="Krizsan K."/>
            <person name="Foldi C."/>
            <person name="Dima B."/>
            <person name="Sanchez-Garcia M."/>
            <person name="Sanchez-Ramirez S."/>
            <person name="Szollosi G.J."/>
            <person name="Szarkandi J.G."/>
            <person name="Papp V."/>
            <person name="Albert L."/>
            <person name="Andreopoulos W."/>
            <person name="Angelini C."/>
            <person name="Antonin V."/>
            <person name="Barry K.W."/>
            <person name="Bougher N.L."/>
            <person name="Buchanan P."/>
            <person name="Buyck B."/>
            <person name="Bense V."/>
            <person name="Catcheside P."/>
            <person name="Chovatia M."/>
            <person name="Cooper J."/>
            <person name="Damon W."/>
            <person name="Desjardin D."/>
            <person name="Finy P."/>
            <person name="Geml J."/>
            <person name="Haridas S."/>
            <person name="Hughes K."/>
            <person name="Justo A."/>
            <person name="Karasinski D."/>
            <person name="Kautmanova I."/>
            <person name="Kiss B."/>
            <person name="Kocsube S."/>
            <person name="Kotiranta H."/>
            <person name="LaButti K.M."/>
            <person name="Lechner B.E."/>
            <person name="Liimatainen K."/>
            <person name="Lipzen A."/>
            <person name="Lukacs Z."/>
            <person name="Mihaltcheva S."/>
            <person name="Morgado L.N."/>
            <person name="Niskanen T."/>
            <person name="Noordeloos M.E."/>
            <person name="Ohm R.A."/>
            <person name="Ortiz-Santana B."/>
            <person name="Ovrebo C."/>
            <person name="Racz N."/>
            <person name="Riley R."/>
            <person name="Savchenko A."/>
            <person name="Shiryaev A."/>
            <person name="Soop K."/>
            <person name="Spirin V."/>
            <person name="Szebenyi C."/>
            <person name="Tomsovsky M."/>
            <person name="Tulloss R.E."/>
            <person name="Uehling J."/>
            <person name="Grigoriev I.V."/>
            <person name="Vagvolgyi C."/>
            <person name="Papp T."/>
            <person name="Martin F.M."/>
            <person name="Miettinen O."/>
            <person name="Hibbett D.S."/>
            <person name="Nagy L.G."/>
        </authorList>
    </citation>
    <scope>NUCLEOTIDE SEQUENCE [LARGE SCALE GENOMIC DNA]</scope>
    <source>
        <strain evidence="2 3">HHB13444</strain>
    </source>
</reference>
<accession>A0A5C3NQJ5</accession>
<dbReference type="EMBL" id="ML212212">
    <property type="protein sequence ID" value="TFK79009.1"/>
    <property type="molecule type" value="Genomic_DNA"/>
</dbReference>
<dbReference type="Proteomes" id="UP000308197">
    <property type="component" value="Unassembled WGS sequence"/>
</dbReference>
<feature type="region of interest" description="Disordered" evidence="1">
    <location>
        <begin position="78"/>
        <end position="109"/>
    </location>
</feature>
<evidence type="ECO:0000313" key="3">
    <source>
        <dbReference type="Proteomes" id="UP000308197"/>
    </source>
</evidence>
<dbReference type="AlphaFoldDB" id="A0A5C3NQJ5"/>
<sequence>MLTDSQLHALQIALENAHEGHGLLDRERLPRTMEDQLAVELITINNKHILRAASGKDRQRANESELFVHHVAVSARRPGYKISRRSSAGTQRASAETESALRTPSPRVQGLEEKLSWDKAYARLIKRDAADDLRQSRTGCTKRGTNTCSPSSFLRELTTTKTRSAM</sequence>
<organism evidence="2 3">
    <name type="scientific">Polyporus arcularius HHB13444</name>
    <dbReference type="NCBI Taxonomy" id="1314778"/>
    <lineage>
        <taxon>Eukaryota</taxon>
        <taxon>Fungi</taxon>
        <taxon>Dikarya</taxon>
        <taxon>Basidiomycota</taxon>
        <taxon>Agaricomycotina</taxon>
        <taxon>Agaricomycetes</taxon>
        <taxon>Polyporales</taxon>
        <taxon>Polyporaceae</taxon>
        <taxon>Polyporus</taxon>
    </lineage>
</organism>